<protein>
    <submittedName>
        <fullName evidence="1">Uncharacterized protein</fullName>
    </submittedName>
</protein>
<sequence>MHDNTSSYKEYVFGNTAHYYYTMDDLRFAFSVVGEAYIAKKYKGPFFHGACKIKHSECPTETTGPESSRPAKSQVLRHLTFATNDDCWHVQSP</sequence>
<reference evidence="1 2" key="1">
    <citation type="submission" date="2016-06" db="EMBL/GenBank/DDBJ databases">
        <title>Living apart together: crosstalk between the core and supernumerary genomes in a fungal plant pathogen.</title>
        <authorList>
            <person name="Vanheule A."/>
            <person name="Audenaert K."/>
            <person name="Warris S."/>
            <person name="Van De Geest H."/>
            <person name="Schijlen E."/>
            <person name="Hofte M."/>
            <person name="De Saeger S."/>
            <person name="Haesaert G."/>
            <person name="Waalwijk C."/>
            <person name="Van Der Lee T."/>
        </authorList>
    </citation>
    <scope>NUCLEOTIDE SEQUENCE [LARGE SCALE GENOMIC DNA]</scope>
    <source>
        <strain evidence="1 2">2516</strain>
    </source>
</reference>
<dbReference type="Proteomes" id="UP000091967">
    <property type="component" value="Unassembled WGS sequence"/>
</dbReference>
<name>A0A1B8B9U7_FUSPO</name>
<keyword evidence="2" id="KW-1185">Reference proteome</keyword>
<gene>
    <name evidence="1" type="ORF">FPOA_03433</name>
</gene>
<dbReference type="EMBL" id="LYXU01000001">
    <property type="protein sequence ID" value="OBS29496.1"/>
    <property type="molecule type" value="Genomic_DNA"/>
</dbReference>
<accession>A0A1B8B9U7</accession>
<evidence type="ECO:0000313" key="2">
    <source>
        <dbReference type="Proteomes" id="UP000091967"/>
    </source>
</evidence>
<organism evidence="1 2">
    <name type="scientific">Fusarium poae</name>
    <dbReference type="NCBI Taxonomy" id="36050"/>
    <lineage>
        <taxon>Eukaryota</taxon>
        <taxon>Fungi</taxon>
        <taxon>Dikarya</taxon>
        <taxon>Ascomycota</taxon>
        <taxon>Pezizomycotina</taxon>
        <taxon>Sordariomycetes</taxon>
        <taxon>Hypocreomycetidae</taxon>
        <taxon>Hypocreales</taxon>
        <taxon>Nectriaceae</taxon>
        <taxon>Fusarium</taxon>
    </lineage>
</organism>
<dbReference type="AlphaFoldDB" id="A0A1B8B9U7"/>
<comment type="caution">
    <text evidence="1">The sequence shown here is derived from an EMBL/GenBank/DDBJ whole genome shotgun (WGS) entry which is preliminary data.</text>
</comment>
<evidence type="ECO:0000313" key="1">
    <source>
        <dbReference type="EMBL" id="OBS29496.1"/>
    </source>
</evidence>
<proteinExistence type="predicted"/>